<evidence type="ECO:0000313" key="3">
    <source>
        <dbReference type="Proteomes" id="UP001519460"/>
    </source>
</evidence>
<feature type="region of interest" description="Disordered" evidence="1">
    <location>
        <begin position="1"/>
        <end position="22"/>
    </location>
</feature>
<gene>
    <name evidence="2" type="ORF">BaRGS_00019233</name>
</gene>
<evidence type="ECO:0000256" key="1">
    <source>
        <dbReference type="SAM" id="MobiDB-lite"/>
    </source>
</evidence>
<keyword evidence="3" id="KW-1185">Reference proteome</keyword>
<comment type="caution">
    <text evidence="2">The sequence shown here is derived from an EMBL/GenBank/DDBJ whole genome shotgun (WGS) entry which is preliminary data.</text>
</comment>
<sequence>MLAEIRRKRGLFLRPGSRHSNSNAPEIYLSTKNVIGAYLYCSSVNKSSAVTSEPLKFIANSCFLKPDPVPSGDNTEKMWPTTGQKGCGLLHNYDSWTGHFVSFLS</sequence>
<feature type="compositionally biased region" description="Basic residues" evidence="1">
    <location>
        <begin position="1"/>
        <end position="11"/>
    </location>
</feature>
<dbReference type="AlphaFoldDB" id="A0ABD0KQZ9"/>
<evidence type="ECO:0000313" key="2">
    <source>
        <dbReference type="EMBL" id="KAK7489599.1"/>
    </source>
</evidence>
<accession>A0ABD0KQZ9</accession>
<reference evidence="2 3" key="1">
    <citation type="journal article" date="2023" name="Sci. Data">
        <title>Genome assembly of the Korean intertidal mud-creeper Batillaria attramentaria.</title>
        <authorList>
            <person name="Patra A.K."/>
            <person name="Ho P.T."/>
            <person name="Jun S."/>
            <person name="Lee S.J."/>
            <person name="Kim Y."/>
            <person name="Won Y.J."/>
        </authorList>
    </citation>
    <scope>NUCLEOTIDE SEQUENCE [LARGE SCALE GENOMIC DNA]</scope>
    <source>
        <strain evidence="2">Wonlab-2016</strain>
    </source>
</reference>
<proteinExistence type="predicted"/>
<protein>
    <submittedName>
        <fullName evidence="2">Uncharacterized protein</fullName>
    </submittedName>
</protein>
<dbReference type="Proteomes" id="UP001519460">
    <property type="component" value="Unassembled WGS sequence"/>
</dbReference>
<organism evidence="2 3">
    <name type="scientific">Batillaria attramentaria</name>
    <dbReference type="NCBI Taxonomy" id="370345"/>
    <lineage>
        <taxon>Eukaryota</taxon>
        <taxon>Metazoa</taxon>
        <taxon>Spiralia</taxon>
        <taxon>Lophotrochozoa</taxon>
        <taxon>Mollusca</taxon>
        <taxon>Gastropoda</taxon>
        <taxon>Caenogastropoda</taxon>
        <taxon>Sorbeoconcha</taxon>
        <taxon>Cerithioidea</taxon>
        <taxon>Batillariidae</taxon>
        <taxon>Batillaria</taxon>
    </lineage>
</organism>
<dbReference type="EMBL" id="JACVVK020000136">
    <property type="protein sequence ID" value="KAK7489599.1"/>
    <property type="molecule type" value="Genomic_DNA"/>
</dbReference>
<name>A0ABD0KQZ9_9CAEN</name>